<protein>
    <submittedName>
        <fullName evidence="2">DNA binding protein</fullName>
    </submittedName>
</protein>
<evidence type="ECO:0000313" key="3">
    <source>
        <dbReference type="Proteomes" id="UP000693725"/>
    </source>
</evidence>
<keyword evidence="3" id="KW-1185">Reference proteome</keyword>
<reference evidence="2" key="1">
    <citation type="submission" date="2021-04" db="EMBL/GenBank/DDBJ databases">
        <authorList>
            <person name="Edwards E.G."/>
            <person name="Siddiqui F.A."/>
            <person name="Anastasi R.E."/>
            <person name="Conroy D.J."/>
            <person name="Gerton T.J."/>
            <person name="Laizure I.E."/>
            <person name="Reynolds J.D."/>
            <person name="Ulker M."/>
            <person name="Ouellette S.K."/>
            <person name="Duggan K.O."/>
            <person name="Johnson K.C."/>
            <person name="MacLea K.S."/>
            <person name="Garlena R.A."/>
            <person name="Russell D.A."/>
            <person name="Jacobs-Sera D."/>
            <person name="Hatfull G.F."/>
        </authorList>
    </citation>
    <scope>NUCLEOTIDE SEQUENCE</scope>
</reference>
<evidence type="ECO:0000256" key="1">
    <source>
        <dbReference type="SAM" id="MobiDB-lite"/>
    </source>
</evidence>
<name>A0A8F3EBD8_9CAUD</name>
<gene>
    <name evidence="2" type="primary">64</name>
    <name evidence="2" type="ORF">SEA_SILENTRX_64</name>
</gene>
<dbReference type="RefSeq" id="YP_010656445.1">
    <property type="nucleotide sequence ID" value="NC_070838.1"/>
</dbReference>
<feature type="region of interest" description="Disordered" evidence="1">
    <location>
        <begin position="1"/>
        <end position="36"/>
    </location>
</feature>
<dbReference type="KEGG" id="vg:77932322"/>
<proteinExistence type="predicted"/>
<accession>A0A8F3EBD8</accession>
<dbReference type="Proteomes" id="UP000693725">
    <property type="component" value="Segment"/>
</dbReference>
<feature type="compositionally biased region" description="Basic and acidic residues" evidence="1">
    <location>
        <begin position="21"/>
        <end position="30"/>
    </location>
</feature>
<organism evidence="2 3">
    <name type="scientific">Arthrobacter phage SilentRX</name>
    <dbReference type="NCBI Taxonomy" id="2836091"/>
    <lineage>
        <taxon>Viruses</taxon>
        <taxon>Duplodnaviria</taxon>
        <taxon>Heunggongvirae</taxon>
        <taxon>Uroviricota</taxon>
        <taxon>Caudoviricetes</taxon>
        <taxon>Silentrexvirus</taxon>
        <taxon>Silentrexvirus silentrx</taxon>
    </lineage>
</organism>
<dbReference type="GeneID" id="77932322"/>
<evidence type="ECO:0000313" key="2">
    <source>
        <dbReference type="EMBL" id="QWY82804.1"/>
    </source>
</evidence>
<sequence length="156" mass="17511">MTGLMKEYPNGNGSGHAGNDTSRERQERNDASGVTSAVQQLALRTIAAAASEGVTVAEFEDMHHIGHGQASSAFSHLHRAGHVRRIKMRRKRHEIYVLPERINGREESPYRPRLKPAKSAKDYTEEQMLDLLRKAGFERTAEDKLYILKAVFAVMP</sequence>
<dbReference type="EMBL" id="MW862992">
    <property type="protein sequence ID" value="QWY82804.1"/>
    <property type="molecule type" value="Genomic_DNA"/>
</dbReference>